<dbReference type="GO" id="GO:0005576">
    <property type="term" value="C:extracellular region"/>
    <property type="evidence" value="ECO:0007669"/>
    <property type="project" value="UniProtKB-SubCell"/>
</dbReference>
<keyword evidence="3" id="KW-0176">Collagen</keyword>
<organism evidence="6 7">
    <name type="scientific">Acropora cervicornis</name>
    <name type="common">Staghorn coral</name>
    <dbReference type="NCBI Taxonomy" id="6130"/>
    <lineage>
        <taxon>Eukaryota</taxon>
        <taxon>Metazoa</taxon>
        <taxon>Cnidaria</taxon>
        <taxon>Anthozoa</taxon>
        <taxon>Hexacorallia</taxon>
        <taxon>Scleractinia</taxon>
        <taxon>Astrocoeniina</taxon>
        <taxon>Acroporidae</taxon>
        <taxon>Acropora</taxon>
    </lineage>
</organism>
<comment type="subcellular location">
    <subcellularLocation>
        <location evidence="1">Secreted</location>
    </subcellularLocation>
</comment>
<feature type="non-terminal residue" evidence="6">
    <location>
        <position position="140"/>
    </location>
</feature>
<evidence type="ECO:0000313" key="6">
    <source>
        <dbReference type="EMBL" id="KAK2567634.1"/>
    </source>
</evidence>
<protein>
    <recommendedName>
        <fullName evidence="5">Fibrinogen C-terminal domain-containing protein</fullName>
    </recommendedName>
</protein>
<name>A0AAD9VAY1_ACRCE</name>
<keyword evidence="2" id="KW-0964">Secreted</keyword>
<reference evidence="6" key="2">
    <citation type="journal article" date="2023" name="Science">
        <title>Genomic signatures of disease resistance in endangered staghorn corals.</title>
        <authorList>
            <person name="Vollmer S.V."/>
            <person name="Selwyn J.D."/>
            <person name="Despard B.A."/>
            <person name="Roesel C.L."/>
        </authorList>
    </citation>
    <scope>NUCLEOTIDE SEQUENCE</scope>
    <source>
        <strain evidence="6">K2</strain>
    </source>
</reference>
<reference evidence="6" key="1">
    <citation type="journal article" date="2023" name="G3 (Bethesda)">
        <title>Whole genome assembly and annotation of the endangered Caribbean coral Acropora cervicornis.</title>
        <authorList>
            <person name="Selwyn J.D."/>
            <person name="Vollmer S.V."/>
        </authorList>
    </citation>
    <scope>NUCLEOTIDE SEQUENCE</scope>
    <source>
        <strain evidence="6">K2</strain>
    </source>
</reference>
<dbReference type="EMBL" id="JARQWQ010000014">
    <property type="protein sequence ID" value="KAK2567634.1"/>
    <property type="molecule type" value="Genomic_DNA"/>
</dbReference>
<feature type="domain" description="Fibrinogen C-terminal" evidence="5">
    <location>
        <begin position="87"/>
        <end position="140"/>
    </location>
</feature>
<accession>A0AAD9VAY1</accession>
<keyword evidence="4" id="KW-0732">Signal</keyword>
<dbReference type="Gene3D" id="2.60.120.1000">
    <property type="match status" value="1"/>
</dbReference>
<evidence type="ECO:0000256" key="4">
    <source>
        <dbReference type="SAM" id="SignalP"/>
    </source>
</evidence>
<feature type="signal peptide" evidence="4">
    <location>
        <begin position="1"/>
        <end position="19"/>
    </location>
</feature>
<dbReference type="GO" id="GO:0005201">
    <property type="term" value="F:extracellular matrix structural constituent"/>
    <property type="evidence" value="ECO:0007669"/>
    <property type="project" value="InterPro"/>
</dbReference>
<dbReference type="PROSITE" id="PS51406">
    <property type="entry name" value="FIBRINOGEN_C_2"/>
    <property type="match status" value="1"/>
</dbReference>
<dbReference type="SUPFAM" id="SSF56496">
    <property type="entry name" value="Fibrinogen C-terminal domain-like"/>
    <property type="match status" value="1"/>
</dbReference>
<evidence type="ECO:0000259" key="5">
    <source>
        <dbReference type="PROSITE" id="PS51406"/>
    </source>
</evidence>
<proteinExistence type="predicted"/>
<evidence type="ECO:0000256" key="2">
    <source>
        <dbReference type="ARBA" id="ARBA00022525"/>
    </source>
</evidence>
<dbReference type="InterPro" id="IPR000885">
    <property type="entry name" value="Fib_collagen_C"/>
</dbReference>
<keyword evidence="7" id="KW-1185">Reference proteome</keyword>
<dbReference type="Proteomes" id="UP001249851">
    <property type="component" value="Unassembled WGS sequence"/>
</dbReference>
<comment type="caution">
    <text evidence="6">The sequence shown here is derived from an EMBL/GenBank/DDBJ whole genome shotgun (WGS) entry which is preliminary data.</text>
</comment>
<dbReference type="Pfam" id="PF01410">
    <property type="entry name" value="COLFI"/>
    <property type="match status" value="1"/>
</dbReference>
<evidence type="ECO:0000256" key="3">
    <source>
        <dbReference type="ARBA" id="ARBA00023119"/>
    </source>
</evidence>
<gene>
    <name evidence="6" type="ORF">P5673_008486</name>
</gene>
<feature type="chain" id="PRO_5042175747" description="Fibrinogen C-terminal domain-containing protein" evidence="4">
    <location>
        <begin position="20"/>
        <end position="140"/>
    </location>
</feature>
<dbReference type="InterPro" id="IPR002181">
    <property type="entry name" value="Fibrinogen_a/b/g_C_dom"/>
</dbReference>
<dbReference type="GO" id="GO:0005581">
    <property type="term" value="C:collagen trimer"/>
    <property type="evidence" value="ECO:0007669"/>
    <property type="project" value="UniProtKB-KW"/>
</dbReference>
<dbReference type="InterPro" id="IPR036056">
    <property type="entry name" value="Fibrinogen-like_C"/>
</dbReference>
<evidence type="ECO:0000256" key="1">
    <source>
        <dbReference type="ARBA" id="ARBA00004613"/>
    </source>
</evidence>
<sequence length="140" mass="15339">MKVFLKILPVTLLAEVACGQFCTKETLDCSKAVPAITKLGSHSCACDNEMHSGALKFDKGNLYFCSEKEWKRVALKPSLMSQKPYGSHPENPGRTCDDILAKAGGKALKNGIYWIRVQESSTLLGSETFRVYCDMETGPG</sequence>
<evidence type="ECO:0000313" key="7">
    <source>
        <dbReference type="Proteomes" id="UP001249851"/>
    </source>
</evidence>
<dbReference type="AlphaFoldDB" id="A0AAD9VAY1"/>